<comment type="caution">
    <text evidence="1">The sequence shown here is derived from an EMBL/GenBank/DDBJ whole genome shotgun (WGS) entry which is preliminary data.</text>
</comment>
<dbReference type="AlphaFoldDB" id="A0A1V8TUZ4"/>
<dbReference type="InterPro" id="IPR002591">
    <property type="entry name" value="Phosphodiest/P_Trfase"/>
</dbReference>
<dbReference type="InParanoid" id="A0A1V8TUZ4"/>
<keyword evidence="2" id="KW-1185">Reference proteome</keyword>
<dbReference type="SUPFAM" id="SSF53649">
    <property type="entry name" value="Alkaline phosphatase-like"/>
    <property type="match status" value="1"/>
</dbReference>
<protein>
    <recommendedName>
        <fullName evidence="3">Type I phosphodiesterase/nucleotide pyrophosphatase</fullName>
    </recommendedName>
</protein>
<evidence type="ECO:0008006" key="3">
    <source>
        <dbReference type="Google" id="ProtNLM"/>
    </source>
</evidence>
<dbReference type="PANTHER" id="PTHR10151:SF120">
    <property type="entry name" value="BIS(5'-ADENOSYL)-TRIPHOSPHATASE"/>
    <property type="match status" value="1"/>
</dbReference>
<dbReference type="InterPro" id="IPR017850">
    <property type="entry name" value="Alkaline_phosphatase_core_sf"/>
</dbReference>
<proteinExistence type="predicted"/>
<dbReference type="OrthoDB" id="2118639at2759"/>
<dbReference type="STRING" id="1507870.A0A1V8TUZ4"/>
<sequence>MATLFFSLIFTAAAAPHDWHHGPPGYHHEGNAYNHVVAISVDGMHSSDVTKWVALSPNSNISKLLQTGYEYTDAWTSAPSDSFPGSLAQFTGATPKTTGVWYDDTWDRTFYDPGSNSDGRLTDDVKVVYDETKDYDPTQLFSGGIDPANLPQAFVNGKCQEIYPHQRLRVNTIFEVVHSKGLQTAYADKHPAYDLVRGPSGTGLTVGYFPEIAVVANTVAATIAYDQLHVDAWLDWIKASTPVNTTVFDGPLTTTPALFGGNFQALSVAQKTVGYNNDSQSSFSPAIVRAMSFVDASIGAVVNELEATGLLKDTLIVVASKHGQAPIDRHLYRTVDPKLITNLTGVPVAFQTSDDIALIFLENAADTAIAAANLQAHAAEGKIRSVIWGANLTASGFGDPATDPAVPNIIVQPEPGIIYTNSHAKVAEHGGLSSDDRQVACFVSNPRLRKHVFDGRVATTQVAPTVLHALGIQASLLQGAVKEGTQVLPGFW</sequence>
<dbReference type="Gene3D" id="3.40.720.10">
    <property type="entry name" value="Alkaline Phosphatase, subunit A"/>
    <property type="match status" value="1"/>
</dbReference>
<dbReference type="PANTHER" id="PTHR10151">
    <property type="entry name" value="ECTONUCLEOTIDE PYROPHOSPHATASE/PHOSPHODIESTERASE"/>
    <property type="match status" value="1"/>
</dbReference>
<organism evidence="1 2">
    <name type="scientific">Cryoendolithus antarcticus</name>
    <dbReference type="NCBI Taxonomy" id="1507870"/>
    <lineage>
        <taxon>Eukaryota</taxon>
        <taxon>Fungi</taxon>
        <taxon>Dikarya</taxon>
        <taxon>Ascomycota</taxon>
        <taxon>Pezizomycotina</taxon>
        <taxon>Dothideomycetes</taxon>
        <taxon>Dothideomycetidae</taxon>
        <taxon>Cladosporiales</taxon>
        <taxon>Cladosporiaceae</taxon>
        <taxon>Cryoendolithus</taxon>
    </lineage>
</organism>
<accession>A0A1V8TUZ4</accession>
<reference evidence="2" key="1">
    <citation type="submission" date="2017-03" db="EMBL/GenBank/DDBJ databases">
        <title>Genomes of endolithic fungi from Antarctica.</title>
        <authorList>
            <person name="Coleine C."/>
            <person name="Masonjones S."/>
            <person name="Stajich J.E."/>
        </authorList>
    </citation>
    <scope>NUCLEOTIDE SEQUENCE [LARGE SCALE GENOMIC DNA]</scope>
    <source>
        <strain evidence="2">CCFEE 5527</strain>
    </source>
</reference>
<gene>
    <name evidence="1" type="ORF">B0A48_00549</name>
</gene>
<evidence type="ECO:0000313" key="1">
    <source>
        <dbReference type="EMBL" id="OQO15167.1"/>
    </source>
</evidence>
<dbReference type="Proteomes" id="UP000192596">
    <property type="component" value="Unassembled WGS sequence"/>
</dbReference>
<evidence type="ECO:0000313" key="2">
    <source>
        <dbReference type="Proteomes" id="UP000192596"/>
    </source>
</evidence>
<dbReference type="Pfam" id="PF01663">
    <property type="entry name" value="Phosphodiest"/>
    <property type="match status" value="1"/>
</dbReference>
<dbReference type="GO" id="GO:0016787">
    <property type="term" value="F:hydrolase activity"/>
    <property type="evidence" value="ECO:0007669"/>
    <property type="project" value="UniProtKB-ARBA"/>
</dbReference>
<dbReference type="EMBL" id="NAJO01000001">
    <property type="protein sequence ID" value="OQO15167.1"/>
    <property type="molecule type" value="Genomic_DNA"/>
</dbReference>
<name>A0A1V8TUZ4_9PEZI</name>